<dbReference type="EMBL" id="QZCH01000028">
    <property type="protein sequence ID" value="RJG40127.1"/>
    <property type="molecule type" value="Genomic_DNA"/>
</dbReference>
<feature type="non-terminal residue" evidence="1">
    <location>
        <position position="1"/>
    </location>
</feature>
<reference evidence="1 2" key="1">
    <citation type="submission" date="2018-09" db="EMBL/GenBank/DDBJ databases">
        <authorList>
            <person name="Wang F."/>
        </authorList>
    </citation>
    <scope>NUCLEOTIDE SEQUENCE [LARGE SCALE GENOMIC DNA]</scope>
    <source>
        <strain evidence="1 2">PLHSC7-2</strain>
    </source>
</reference>
<name>A0A418YAW9_9GAMM</name>
<protein>
    <submittedName>
        <fullName evidence="1">Uncharacterized protein</fullName>
    </submittedName>
</protein>
<evidence type="ECO:0000313" key="2">
    <source>
        <dbReference type="Proteomes" id="UP000283255"/>
    </source>
</evidence>
<keyword evidence="2" id="KW-1185">Reference proteome</keyword>
<dbReference type="AlphaFoldDB" id="A0A418YAW9"/>
<proteinExistence type="predicted"/>
<sequence>VERAPMTNGMCHFNLVMQHRLNAKVSLLVFQGGANVDECRRAWEMLLRFMDIEEPLPNVPDLAPFRHLDPTTAAYDKQYQDLTQLDYWYDLYNSSYFSHWKNFLHDVHARDKDCDLVLLEEAHRKISSGAMYPKPPHIPLAVYQQWQAEGRFEISTKILLDIGELPPE</sequence>
<organism evidence="1 2">
    <name type="scientific">Motilimonas pumila</name>
    <dbReference type="NCBI Taxonomy" id="2303987"/>
    <lineage>
        <taxon>Bacteria</taxon>
        <taxon>Pseudomonadati</taxon>
        <taxon>Pseudomonadota</taxon>
        <taxon>Gammaproteobacteria</taxon>
        <taxon>Alteromonadales</taxon>
        <taxon>Alteromonadales genera incertae sedis</taxon>
        <taxon>Motilimonas</taxon>
    </lineage>
</organism>
<comment type="caution">
    <text evidence="1">The sequence shown here is derived from an EMBL/GenBank/DDBJ whole genome shotgun (WGS) entry which is preliminary data.</text>
</comment>
<evidence type="ECO:0000313" key="1">
    <source>
        <dbReference type="EMBL" id="RJG40127.1"/>
    </source>
</evidence>
<accession>A0A418YAW9</accession>
<dbReference type="Proteomes" id="UP000283255">
    <property type="component" value="Unassembled WGS sequence"/>
</dbReference>
<gene>
    <name evidence="1" type="ORF">D1Z90_16920</name>
</gene>
<reference evidence="1 2" key="2">
    <citation type="submission" date="2019-01" db="EMBL/GenBank/DDBJ databases">
        <title>Motilimonas pumilus sp. nov., isolated from the gut of sea cucumber (Apostichopus japonicus).</title>
        <authorList>
            <person name="Wang F.-Q."/>
            <person name="Ren L.-H."/>
            <person name="Lin Y.-W."/>
            <person name="Sun G.-H."/>
            <person name="Du Z.-J."/>
            <person name="Zhao J.-X."/>
            <person name="Liu X.-J."/>
            <person name="Liu L.-J."/>
        </authorList>
    </citation>
    <scope>NUCLEOTIDE SEQUENCE [LARGE SCALE GENOMIC DNA]</scope>
    <source>
        <strain evidence="1 2">PLHSC7-2</strain>
    </source>
</reference>